<dbReference type="Pfam" id="PF12796">
    <property type="entry name" value="Ank_2"/>
    <property type="match status" value="2"/>
</dbReference>
<evidence type="ECO:0008006" key="9">
    <source>
        <dbReference type="Google" id="ProtNLM"/>
    </source>
</evidence>
<keyword evidence="2 4" id="KW-0040">ANK repeat</keyword>
<dbReference type="PANTHER" id="PTHR24168:SF24">
    <property type="entry name" value="KN MOTIF AND ANKYRIN REPEAT DOMAIN-CONTAINING PROTEIN 4"/>
    <property type="match status" value="1"/>
</dbReference>
<dbReference type="OMA" id="QSCQGDE"/>
<dbReference type="GeneTree" id="ENSGT00940000158468"/>
<dbReference type="GO" id="GO:0005737">
    <property type="term" value="C:cytoplasm"/>
    <property type="evidence" value="ECO:0007669"/>
    <property type="project" value="TreeGrafter"/>
</dbReference>
<dbReference type="STRING" id="8010.ENSELUP00000003863"/>
<reference evidence="7" key="4">
    <citation type="submission" date="2025-09" db="UniProtKB">
        <authorList>
            <consortium name="Ensembl"/>
        </authorList>
    </citation>
    <scope>IDENTIFICATION</scope>
</reference>
<name>A0A3P8XL13_ESOLU</name>
<dbReference type="PROSITE" id="PS50088">
    <property type="entry name" value="ANK_REPEAT"/>
    <property type="match status" value="3"/>
</dbReference>
<dbReference type="Ensembl" id="ENSELUT00000013304.3">
    <property type="protein sequence ID" value="ENSELUP00000003863.2"/>
    <property type="gene ID" value="ENSELUG00000005051.3"/>
</dbReference>
<protein>
    <recommendedName>
        <fullName evidence="9">KN motif and ankyrin repeat domains 4</fullName>
    </recommendedName>
</protein>
<dbReference type="InterPro" id="IPR036770">
    <property type="entry name" value="Ankyrin_rpt-contain_sf"/>
</dbReference>
<keyword evidence="8" id="KW-1185">Reference proteome</keyword>
<dbReference type="GO" id="GO:0030837">
    <property type="term" value="P:negative regulation of actin filament polymerization"/>
    <property type="evidence" value="ECO:0007669"/>
    <property type="project" value="InterPro"/>
</dbReference>
<dbReference type="PROSITE" id="PS50297">
    <property type="entry name" value="ANK_REP_REGION"/>
    <property type="match status" value="3"/>
</dbReference>
<dbReference type="Gene3D" id="1.25.40.20">
    <property type="entry name" value="Ankyrin repeat-containing domain"/>
    <property type="match status" value="1"/>
</dbReference>
<reference evidence="7" key="2">
    <citation type="submission" date="2020-02" db="EMBL/GenBank/DDBJ databases">
        <title>Esox lucius (northern pike) genome, fEsoLuc1, primary haplotype.</title>
        <authorList>
            <person name="Myers G."/>
            <person name="Karagic N."/>
            <person name="Meyer A."/>
            <person name="Pippel M."/>
            <person name="Reichard M."/>
            <person name="Winkler S."/>
            <person name="Tracey A."/>
            <person name="Sims Y."/>
            <person name="Howe K."/>
            <person name="Rhie A."/>
            <person name="Formenti G."/>
            <person name="Durbin R."/>
            <person name="Fedrigo O."/>
            <person name="Jarvis E.D."/>
        </authorList>
    </citation>
    <scope>NUCLEOTIDE SEQUENCE [LARGE SCALE GENOMIC DNA]</scope>
</reference>
<feature type="region of interest" description="Disordered" evidence="6">
    <location>
        <begin position="49"/>
        <end position="116"/>
    </location>
</feature>
<keyword evidence="3 5" id="KW-0175">Coiled coil</keyword>
<feature type="region of interest" description="Disordered" evidence="6">
    <location>
        <begin position="569"/>
        <end position="643"/>
    </location>
</feature>
<feature type="repeat" description="ANK" evidence="4">
    <location>
        <begin position="722"/>
        <end position="747"/>
    </location>
</feature>
<evidence type="ECO:0000256" key="2">
    <source>
        <dbReference type="ARBA" id="ARBA00023043"/>
    </source>
</evidence>
<feature type="repeat" description="ANK" evidence="4">
    <location>
        <begin position="827"/>
        <end position="850"/>
    </location>
</feature>
<organism evidence="7 8">
    <name type="scientific">Esox lucius</name>
    <name type="common">Northern pike</name>
    <dbReference type="NCBI Taxonomy" id="8010"/>
    <lineage>
        <taxon>Eukaryota</taxon>
        <taxon>Metazoa</taxon>
        <taxon>Chordata</taxon>
        <taxon>Craniata</taxon>
        <taxon>Vertebrata</taxon>
        <taxon>Euteleostomi</taxon>
        <taxon>Actinopterygii</taxon>
        <taxon>Neopterygii</taxon>
        <taxon>Teleostei</taxon>
        <taxon>Protacanthopterygii</taxon>
        <taxon>Esociformes</taxon>
        <taxon>Esocidae</taxon>
        <taxon>Esox</taxon>
    </lineage>
</organism>
<feature type="compositionally biased region" description="Basic and acidic residues" evidence="6">
    <location>
        <begin position="606"/>
        <end position="616"/>
    </location>
</feature>
<evidence type="ECO:0000313" key="7">
    <source>
        <dbReference type="Ensembl" id="ENSELUP00000003863.2"/>
    </source>
</evidence>
<evidence type="ECO:0000313" key="8">
    <source>
        <dbReference type="Proteomes" id="UP000265140"/>
    </source>
</evidence>
<feature type="coiled-coil region" evidence="5">
    <location>
        <begin position="279"/>
        <end position="320"/>
    </location>
</feature>
<dbReference type="InterPro" id="IPR002110">
    <property type="entry name" value="Ankyrin_rpt"/>
</dbReference>
<dbReference type="InterPro" id="IPR047184">
    <property type="entry name" value="KANK1-4"/>
</dbReference>
<dbReference type="PANTHER" id="PTHR24168">
    <property type="entry name" value="KN MOTIF AND ANKYRIN REPEAT DOMAIN-CONTAINING"/>
    <property type="match status" value="1"/>
</dbReference>
<dbReference type="GeneID" id="105024663"/>
<dbReference type="KEGG" id="els:105024663"/>
<dbReference type="Proteomes" id="UP000265140">
    <property type="component" value="Chromosome 3"/>
</dbReference>
<dbReference type="OrthoDB" id="5406014at2759"/>
<dbReference type="InParanoid" id="A0A3P8XL13"/>
<feature type="region of interest" description="Disordered" evidence="6">
    <location>
        <begin position="236"/>
        <end position="264"/>
    </location>
</feature>
<feature type="compositionally biased region" description="Basic and acidic residues" evidence="6">
    <location>
        <begin position="236"/>
        <end position="246"/>
    </location>
</feature>
<feature type="repeat" description="ANK" evidence="4">
    <location>
        <begin position="794"/>
        <end position="826"/>
    </location>
</feature>
<reference evidence="7" key="3">
    <citation type="submission" date="2025-08" db="UniProtKB">
        <authorList>
            <consortium name="Ensembl"/>
        </authorList>
    </citation>
    <scope>IDENTIFICATION</scope>
</reference>
<sequence>MEKQNGNAPKAPENGVTGKPPLYSVETPYGFRLDLDFLKYVDDIEKGHTMKRVPGQRRSKVQRPSTLPRHLNLSGHGYRPSPWGSTGALVPRSQTADPHHGYGSRAYDGRSPTSPGGYRSVAEMEASIRAFDEQPLGEHIRPSLMRATSLPLTVLLRKGYESTEDILCPPDSSSDRLSSQDVSGNLRRLTEALERVALLEEEVRVIPELKAQICILQEERERLRLGLDPRPGLRNRDPSCVHDHRSPGNKRCLFSREEDDPNQAHEWRTSTDLDELLTVTSLQAKVAVLEQKLHQSSLELQKATALLKEQKTEAQRMKDVGRPLTRNSEGWVRAERETENSPKWVSAGPGGMSTPGKLHSGEGFATNTVTITANRLDSGTRTEGLGVIHIPALTSSSKMAVRENNLRAGQNSPERVAHDLVKEPGREELMEHMSKEETSLGVVDQAVAAFHVRRIQVLLEQQWECLCGERAPGEARAPEHPDSKVNSLQEEIRSLVHVLSSYYNQGPSDGEASRGVPQSIVKRNGGVRMSGNLHFAGVNGSFKTTQDEDSACKNHPQNVLALRQQAGVHAPPEVMGETGRFGSSDGDTTNGDPGPGVMRGASSRDWTTEREGRTRGIEMNTSAAIEEPTEAKPHPETNQEPHNREHVDGQFIEACHFVKDHMDHVENPGEEMRQTLVVLFQVWFRVAAEEDSRAKQVAMYLREVRMATPSLLPFLVNMADDNGNTALHYSVSHTNYMIVSLLLDTGVCEVDLQNKAGYTAVMLASLTAPGDSGDMEVVRRLMELGDVNARANQGGQSALILAARHGRALMVRLLLRYGAEPNAQDNQGATALMCACERGHTHIVRLLLDRAECDTSLMDRRGRTALSVAQHGSHSDIAALLQAHRSQRGTSV</sequence>
<evidence type="ECO:0000256" key="4">
    <source>
        <dbReference type="PROSITE-ProRule" id="PRU00023"/>
    </source>
</evidence>
<dbReference type="Pfam" id="PF12075">
    <property type="entry name" value="KN_motif"/>
    <property type="match status" value="1"/>
</dbReference>
<feature type="compositionally biased region" description="Basic residues" evidence="6">
    <location>
        <begin position="49"/>
        <end position="61"/>
    </location>
</feature>
<evidence type="ECO:0000256" key="6">
    <source>
        <dbReference type="SAM" id="MobiDB-lite"/>
    </source>
</evidence>
<proteinExistence type="predicted"/>
<dbReference type="GO" id="GO:0005856">
    <property type="term" value="C:cytoskeleton"/>
    <property type="evidence" value="ECO:0007669"/>
    <property type="project" value="TreeGrafter"/>
</dbReference>
<dbReference type="Bgee" id="ENSELUG00000005051">
    <property type="expression patterns" value="Expressed in bone element and 10 other cell types or tissues"/>
</dbReference>
<dbReference type="SMART" id="SM00248">
    <property type="entry name" value="ANK"/>
    <property type="match status" value="4"/>
</dbReference>
<dbReference type="RefSeq" id="XP_010893045.2">
    <property type="nucleotide sequence ID" value="XM_010894743.3"/>
</dbReference>
<dbReference type="AlphaFoldDB" id="A0A3P8XL13"/>
<feature type="compositionally biased region" description="Basic and acidic residues" evidence="6">
    <location>
        <begin position="629"/>
        <end position="643"/>
    </location>
</feature>
<feature type="region of interest" description="Disordered" evidence="6">
    <location>
        <begin position="331"/>
        <end position="350"/>
    </location>
</feature>
<reference evidence="8" key="1">
    <citation type="journal article" date="2014" name="PLoS ONE">
        <title>The genome and linkage map of the northern pike (Esox lucius): conserved synteny revealed between the salmonid sister group and the Neoteleostei.</title>
        <authorList>
            <person name="Rondeau E.B."/>
            <person name="Minkley D.R."/>
            <person name="Leong J.S."/>
            <person name="Messmer A.M."/>
            <person name="Jantzen J.R."/>
            <person name="von Schalburg K.R."/>
            <person name="Lemon C."/>
            <person name="Bird N.H."/>
            <person name="Koop B.F."/>
        </authorList>
    </citation>
    <scope>NUCLEOTIDE SEQUENCE</scope>
</reference>
<feature type="region of interest" description="Disordered" evidence="6">
    <location>
        <begin position="1"/>
        <end position="22"/>
    </location>
</feature>
<accession>A0A3P8XL13</accession>
<evidence type="ECO:0000256" key="1">
    <source>
        <dbReference type="ARBA" id="ARBA00022737"/>
    </source>
</evidence>
<evidence type="ECO:0000256" key="3">
    <source>
        <dbReference type="ARBA" id="ARBA00023054"/>
    </source>
</evidence>
<dbReference type="InterPro" id="IPR021939">
    <property type="entry name" value="KN_motif"/>
</dbReference>
<feature type="compositionally biased region" description="Low complexity" evidence="6">
    <location>
        <begin position="582"/>
        <end position="596"/>
    </location>
</feature>
<keyword evidence="1" id="KW-0677">Repeat</keyword>
<evidence type="ECO:0000256" key="5">
    <source>
        <dbReference type="SAM" id="Coils"/>
    </source>
</evidence>
<dbReference type="SUPFAM" id="SSF48403">
    <property type="entry name" value="Ankyrin repeat"/>
    <property type="match status" value="1"/>
</dbReference>